<dbReference type="SUPFAM" id="SSF51905">
    <property type="entry name" value="FAD/NAD(P)-binding domain"/>
    <property type="match status" value="1"/>
</dbReference>
<organism evidence="1 2">
    <name type="scientific">Psychrobacter pasteurii</name>
    <dbReference type="NCBI Taxonomy" id="1945520"/>
    <lineage>
        <taxon>Bacteria</taxon>
        <taxon>Pseudomonadati</taxon>
        <taxon>Pseudomonadota</taxon>
        <taxon>Gammaproteobacteria</taxon>
        <taxon>Moraxellales</taxon>
        <taxon>Moraxellaceae</taxon>
        <taxon>Psychrobacter</taxon>
    </lineage>
</organism>
<dbReference type="InterPro" id="IPR036188">
    <property type="entry name" value="FAD/NAD-bd_sf"/>
</dbReference>
<protein>
    <submittedName>
        <fullName evidence="1">Protoporphyrinogen oxidase</fullName>
    </submittedName>
</protein>
<gene>
    <name evidence="1" type="ORF">A1019T_01542</name>
</gene>
<sequence length="399" mass="44181">MTINHNLAATEGLVHDSDSAPVSATTIQIAIIGAGMTGLMTAHLLEQAFDGAGQAVEISIFEKSAGVGRLATRYNKPESHSEQQWQFDFGAQFFTAKSQAFQTYLQPWLEQGVIEPWLAQTATIFSTDSKPDIQLTGRWSSDQPRYVSCPKMTSFGRSLATKLQHTKLYYKTRVAPLSSDSQANKGKQGVSNAGAKTMLRDDKGNELGVFDWVVCTAPQAQAIELLQHTDFALLNKLKASKMLACYSLMLGWEQASSLPPTLTGAQWEVLEVKAEGSPISRIFIEQRKPGREDILPSVTIHANNQWSEAQVDEPLEDVQQRLIQATQHILGWESATAPKLIDCHRWRYAATQQIEGDDSSPISYVDSHKQWIVTGDWCDEGRVESCFKAATTVVKTIIY</sequence>
<accession>A0A1R4EGF6</accession>
<evidence type="ECO:0000313" key="1">
    <source>
        <dbReference type="EMBL" id="SJM37566.1"/>
    </source>
</evidence>
<reference evidence="2" key="1">
    <citation type="submission" date="2017-02" db="EMBL/GenBank/DDBJ databases">
        <authorList>
            <person name="Mornico D."/>
        </authorList>
    </citation>
    <scope>NUCLEOTIDE SEQUENCE [LARGE SCALE GENOMIC DNA]</scope>
</reference>
<dbReference type="Pfam" id="PF13450">
    <property type="entry name" value="NAD_binding_8"/>
    <property type="match status" value="1"/>
</dbReference>
<dbReference type="EMBL" id="FUGD01000089">
    <property type="protein sequence ID" value="SJM37566.1"/>
    <property type="molecule type" value="Genomic_DNA"/>
</dbReference>
<evidence type="ECO:0000313" key="2">
    <source>
        <dbReference type="Proteomes" id="UP000188169"/>
    </source>
</evidence>
<proteinExistence type="predicted"/>
<keyword evidence="2" id="KW-1185">Reference proteome</keyword>
<dbReference type="Gene3D" id="3.90.660.10">
    <property type="match status" value="1"/>
</dbReference>
<dbReference type="AlphaFoldDB" id="A0A1R4EGF6"/>
<dbReference type="Proteomes" id="UP000188169">
    <property type="component" value="Unassembled WGS sequence"/>
</dbReference>
<dbReference type="PANTHER" id="PTHR16128:SF5">
    <property type="entry name" value="FAD_NAD(P)-BINDING OXIDOREDUCTASE FAMILY PROTEIN"/>
    <property type="match status" value="1"/>
</dbReference>
<dbReference type="Gene3D" id="3.50.50.60">
    <property type="entry name" value="FAD/NAD(P)-binding domain"/>
    <property type="match status" value="1"/>
</dbReference>
<dbReference type="PANTHER" id="PTHR16128">
    <property type="entry name" value="FAD/NAD(P)-BINDING OXIDOREDUCTASE FAMILY PROTEIN"/>
    <property type="match status" value="1"/>
</dbReference>
<name>A0A1R4EGF6_9GAMM</name>
<dbReference type="OrthoDB" id="5792777at2"/>
<dbReference type="STRING" id="1945520.A1019T_01542"/>
<dbReference type="RefSeq" id="WP_077448959.1">
    <property type="nucleotide sequence ID" value="NZ_FUGD01000089.1"/>
</dbReference>